<evidence type="ECO:0000256" key="4">
    <source>
        <dbReference type="ARBA" id="ARBA00022827"/>
    </source>
</evidence>
<dbReference type="AlphaFoldDB" id="U2X0K3"/>
<comment type="cofactor">
    <cofactor evidence="1">
        <name>FAD</name>
        <dbReference type="ChEBI" id="CHEBI:57692"/>
    </cofactor>
</comment>
<dbReference type="InterPro" id="IPR009075">
    <property type="entry name" value="AcylCo_DH/oxidase_C"/>
</dbReference>
<dbReference type="InterPro" id="IPR036250">
    <property type="entry name" value="AcylCo_DH-like_C"/>
</dbReference>
<dbReference type="InterPro" id="IPR013786">
    <property type="entry name" value="AcylCoA_DH/ox_N"/>
</dbReference>
<dbReference type="Gene3D" id="1.20.140.10">
    <property type="entry name" value="Butyryl-CoA Dehydrogenase, subunit A, domain 3"/>
    <property type="match status" value="1"/>
</dbReference>
<keyword evidence="5" id="KW-0560">Oxidoreductase</keyword>
<gene>
    <name evidence="8" type="ORF">GBL_0122</name>
</gene>
<dbReference type="GO" id="GO:0003995">
    <property type="term" value="F:acyl-CoA dehydrogenase activity"/>
    <property type="evidence" value="ECO:0007669"/>
    <property type="project" value="InterPro"/>
</dbReference>
<evidence type="ECO:0000313" key="8">
    <source>
        <dbReference type="EMBL" id="GAD11905.1"/>
    </source>
</evidence>
<dbReference type="InterPro" id="IPR037069">
    <property type="entry name" value="AcylCoA_DH/ox_N_sf"/>
</dbReference>
<dbReference type="SUPFAM" id="SSF56645">
    <property type="entry name" value="Acyl-CoA dehydrogenase NM domain-like"/>
    <property type="match status" value="1"/>
</dbReference>
<evidence type="ECO:0000256" key="5">
    <source>
        <dbReference type="ARBA" id="ARBA00023002"/>
    </source>
</evidence>
<reference evidence="9" key="1">
    <citation type="journal article" date="2013" name="Genome">
        <title>Draft Genome Sequence of Geobacillus kaustophilus GBlys, a Lysogenic Strain with Bacteriophage phiOH2.</title>
        <authorList>
            <person name="Doi K."/>
            <person name="Mori K."/>
            <person name="Martono H."/>
            <person name="Nagayoshi Y."/>
            <person name="Fujino Y."/>
            <person name="Tashiro K."/>
            <person name="Kuhara S."/>
            <person name="Ohshima T."/>
        </authorList>
    </citation>
    <scope>NUCLEOTIDE SEQUENCE [LARGE SCALE GENOMIC DNA]</scope>
    <source>
        <strain evidence="9">GBlys</strain>
    </source>
</reference>
<dbReference type="PANTHER" id="PTHR43884">
    <property type="entry name" value="ACYL-COA DEHYDROGENASE"/>
    <property type="match status" value="1"/>
</dbReference>
<dbReference type="Proteomes" id="UP000016424">
    <property type="component" value="Unassembled WGS sequence"/>
</dbReference>
<proteinExistence type="inferred from homology"/>
<dbReference type="InterPro" id="IPR006089">
    <property type="entry name" value="Acyl-CoA_DH_CS"/>
</dbReference>
<feature type="domain" description="Acyl-CoA dehydrogenase/oxidase C-terminal" evidence="6">
    <location>
        <begin position="246"/>
        <end position="362"/>
    </location>
</feature>
<dbReference type="CDD" id="cd00567">
    <property type="entry name" value="ACAD"/>
    <property type="match status" value="1"/>
</dbReference>
<evidence type="ECO:0000259" key="7">
    <source>
        <dbReference type="Pfam" id="PF02771"/>
    </source>
</evidence>
<comment type="similarity">
    <text evidence="2">Belongs to the acyl-CoA dehydrogenase family.</text>
</comment>
<dbReference type="Pfam" id="PF02771">
    <property type="entry name" value="Acyl-CoA_dh_N"/>
    <property type="match status" value="1"/>
</dbReference>
<dbReference type="SUPFAM" id="SSF47203">
    <property type="entry name" value="Acyl-CoA dehydrogenase C-terminal domain-like"/>
    <property type="match status" value="1"/>
</dbReference>
<comment type="caution">
    <text evidence="8">The sequence shown here is derived from an EMBL/GenBank/DDBJ whole genome shotgun (WGS) entry which is preliminary data.</text>
</comment>
<feature type="domain" description="Acyl-CoA dehydrogenase/oxidase N-terminal" evidence="7">
    <location>
        <begin position="14"/>
        <end position="92"/>
    </location>
</feature>
<sequence length="387" mass="43405">MEKERDKVISFQPTEEEQAFFQVARSLAVEKIRPAARECEKRRTVSADLSDRVDELGLSALELPESWGGLELPLLSQALIWQGLSYGDLGVIQGLPGAQEASSLFRLSSEHRVWHRYREMAKGGWPTVSWIDEAEQKEPLKEAIRVRRRGSGYIVDGVSSPVRLASKADWAVIAARDEEEETVLLAFDERVWEIEEGDIRLGLLAAGIARLRFAEVYAGPEQLVARGPEADALLNRVRARNQVIEAAKEVGLMEAALDYTIEYTAGRKAFGQEIAKFQGVSFTIAEMAFECRGAKLLVWQAAAAVDQGDEQAGGYAWRALSRAHRSLRYVTDQAVQMLGGHGYVQEYPAEKWMRDAEAQVMLYGRETDWLIRRGEQLLGKRKERVAP</sequence>
<organism evidence="8 9">
    <name type="scientific">Geobacillus kaustophilus GBlys</name>
    <dbReference type="NCBI Taxonomy" id="1337888"/>
    <lineage>
        <taxon>Bacteria</taxon>
        <taxon>Bacillati</taxon>
        <taxon>Bacillota</taxon>
        <taxon>Bacilli</taxon>
        <taxon>Bacillales</taxon>
        <taxon>Anoxybacillaceae</taxon>
        <taxon>Geobacillus</taxon>
        <taxon>Geobacillus thermoleovorans group</taxon>
    </lineage>
</organism>
<dbReference type="PIRSF" id="PIRSF016578">
    <property type="entry name" value="HsaA"/>
    <property type="match status" value="1"/>
</dbReference>
<dbReference type="EMBL" id="BASG01000001">
    <property type="protein sequence ID" value="GAD11905.1"/>
    <property type="molecule type" value="Genomic_DNA"/>
</dbReference>
<evidence type="ECO:0000256" key="2">
    <source>
        <dbReference type="ARBA" id="ARBA00009347"/>
    </source>
</evidence>
<dbReference type="InterPro" id="IPR009100">
    <property type="entry name" value="AcylCoA_DH/oxidase_NM_dom_sf"/>
</dbReference>
<dbReference type="GO" id="GO:0050660">
    <property type="term" value="F:flavin adenine dinucleotide binding"/>
    <property type="evidence" value="ECO:0007669"/>
    <property type="project" value="InterPro"/>
</dbReference>
<evidence type="ECO:0000259" key="6">
    <source>
        <dbReference type="Pfam" id="PF00441"/>
    </source>
</evidence>
<dbReference type="PROSITE" id="PS00073">
    <property type="entry name" value="ACYL_COA_DH_2"/>
    <property type="match status" value="1"/>
</dbReference>
<protein>
    <submittedName>
        <fullName evidence="8">Acyl-CoA dehydrogenase domain protein</fullName>
    </submittedName>
</protein>
<keyword evidence="3" id="KW-0285">Flavoprotein</keyword>
<dbReference type="Gene3D" id="1.10.540.10">
    <property type="entry name" value="Acyl-CoA dehydrogenase/oxidase, N-terminal domain"/>
    <property type="match status" value="1"/>
</dbReference>
<keyword evidence="4" id="KW-0274">FAD</keyword>
<accession>U2X0K3</accession>
<name>U2X0K3_GEOKU</name>
<evidence type="ECO:0000256" key="3">
    <source>
        <dbReference type="ARBA" id="ARBA00022630"/>
    </source>
</evidence>
<evidence type="ECO:0000256" key="1">
    <source>
        <dbReference type="ARBA" id="ARBA00001974"/>
    </source>
</evidence>
<evidence type="ECO:0000313" key="9">
    <source>
        <dbReference type="Proteomes" id="UP000016424"/>
    </source>
</evidence>
<dbReference type="PANTHER" id="PTHR43884:SF20">
    <property type="entry name" value="ACYL-COA DEHYDROGENASE FADE28"/>
    <property type="match status" value="1"/>
</dbReference>
<dbReference type="Pfam" id="PF00441">
    <property type="entry name" value="Acyl-CoA_dh_1"/>
    <property type="match status" value="1"/>
</dbReference>